<evidence type="ECO:0000256" key="1">
    <source>
        <dbReference type="SAM" id="MobiDB-lite"/>
    </source>
</evidence>
<comment type="caution">
    <text evidence="2">The sequence shown here is derived from an EMBL/GenBank/DDBJ whole genome shotgun (WGS) entry which is preliminary data.</text>
</comment>
<protein>
    <recommendedName>
        <fullName evidence="4">DUF3564 domain-containing protein</fullName>
    </recommendedName>
</protein>
<reference evidence="3" key="1">
    <citation type="submission" date="2018-05" db="EMBL/GenBank/DDBJ databases">
        <authorList>
            <person name="Feng T."/>
        </authorList>
    </citation>
    <scope>NUCLEOTIDE SEQUENCE [LARGE SCALE GENOMIC DNA]</scope>
    <source>
        <strain evidence="3">S27</strain>
    </source>
</reference>
<name>A0A370NA78_9BURK</name>
<evidence type="ECO:0000313" key="3">
    <source>
        <dbReference type="Proteomes" id="UP000254875"/>
    </source>
</evidence>
<organism evidence="2 3">
    <name type="scientific">Paraburkholderia lacunae</name>
    <dbReference type="NCBI Taxonomy" id="2211104"/>
    <lineage>
        <taxon>Bacteria</taxon>
        <taxon>Pseudomonadati</taxon>
        <taxon>Pseudomonadota</taxon>
        <taxon>Betaproteobacteria</taxon>
        <taxon>Burkholderiales</taxon>
        <taxon>Burkholderiaceae</taxon>
        <taxon>Paraburkholderia</taxon>
    </lineage>
</organism>
<dbReference type="AlphaFoldDB" id="A0A370NA78"/>
<evidence type="ECO:0008006" key="4">
    <source>
        <dbReference type="Google" id="ProtNLM"/>
    </source>
</evidence>
<dbReference type="InterPro" id="IPR021947">
    <property type="entry name" value="DUF3564"/>
</dbReference>
<feature type="compositionally biased region" description="Basic residues" evidence="1">
    <location>
        <begin position="125"/>
        <end position="135"/>
    </location>
</feature>
<keyword evidence="3" id="KW-1185">Reference proteome</keyword>
<dbReference type="OrthoDB" id="9130024at2"/>
<evidence type="ECO:0000313" key="2">
    <source>
        <dbReference type="EMBL" id="RDK02489.1"/>
    </source>
</evidence>
<dbReference type="RefSeq" id="WP_115101165.1">
    <property type="nucleotide sequence ID" value="NZ_QHKS01000007.1"/>
</dbReference>
<dbReference type="Proteomes" id="UP000254875">
    <property type="component" value="Unassembled WGS sequence"/>
</dbReference>
<feature type="region of interest" description="Disordered" evidence="1">
    <location>
        <begin position="109"/>
        <end position="135"/>
    </location>
</feature>
<dbReference type="Pfam" id="PF12087">
    <property type="entry name" value="DUF3564"/>
    <property type="match status" value="1"/>
</dbReference>
<proteinExistence type="predicted"/>
<gene>
    <name evidence="2" type="ORF">DLM46_12955</name>
</gene>
<accession>A0A370NA78</accession>
<sequence length="135" mass="14768">MRLSILINCSDPTVSHDYAVLWLDIVEQAWSRQLCNGIDLPPSGEIHDTGGLTLLCAPGSETPLCTLRGLHMDRYRCTSVAEGAATWQSATRRMPVEGCWHLQAVDRQPPGSRVLASAPPDSRSGGKRSGFRPRQ</sequence>
<dbReference type="EMBL" id="QHKS01000007">
    <property type="protein sequence ID" value="RDK02489.1"/>
    <property type="molecule type" value="Genomic_DNA"/>
</dbReference>